<reference evidence="2 3" key="1">
    <citation type="submission" date="2016-01" db="EMBL/GenBank/DDBJ databases">
        <authorList>
            <person name="McClelland M."/>
            <person name="Jain A."/>
            <person name="Saraogi P."/>
            <person name="Mendelson R."/>
            <person name="Westerman R."/>
            <person name="SanMiguel P."/>
            <person name="Csonka L."/>
        </authorList>
    </citation>
    <scope>NUCLEOTIDE SEQUENCE [LARGE SCALE GENOMIC DNA]</scope>
    <source>
        <strain evidence="2 3">NCPPB 2472</strain>
    </source>
</reference>
<dbReference type="Gene3D" id="2.180.10.10">
    <property type="entry name" value="RHS repeat-associated core"/>
    <property type="match status" value="1"/>
</dbReference>
<evidence type="ECO:0000313" key="3">
    <source>
        <dbReference type="Proteomes" id="UP000063229"/>
    </source>
</evidence>
<protein>
    <recommendedName>
        <fullName evidence="1">RHS protein conserved region domain-containing protein</fullName>
    </recommendedName>
</protein>
<dbReference type="PANTHER" id="PTHR32305:SF15">
    <property type="entry name" value="PROTEIN RHSA-RELATED"/>
    <property type="match status" value="1"/>
</dbReference>
<dbReference type="InterPro" id="IPR001826">
    <property type="entry name" value="RHS"/>
</dbReference>
<gene>
    <name evidence="2" type="ORF">AWM79_21955</name>
</gene>
<dbReference type="Pfam" id="PF03527">
    <property type="entry name" value="RHS"/>
    <property type="match status" value="1"/>
</dbReference>
<sequence length="193" mass="23199">MLHNKLLTYQDKRYRYDGFGRMIEKRSASHRVQRFAYDAEHRLIEVHNQDGIRETVVRMTYDPLGRRIGKTEHNHNGYLLGETRFTWDGLRLLQEHKNTQTSLYLYVDESYEPLARVDGLGDIQKIRYYHTDPNGLPEQLTEADGIRVWQARYKVWGNTLEEVREPYYIEEQTLRFQGQYLNRETGLHYNTFH</sequence>
<dbReference type="InterPro" id="IPR050708">
    <property type="entry name" value="T6SS_VgrG/RHS"/>
</dbReference>
<keyword evidence="3" id="KW-1185">Reference proteome</keyword>
<evidence type="ECO:0000313" key="2">
    <source>
        <dbReference type="EMBL" id="AMB87800.1"/>
    </source>
</evidence>
<dbReference type="PANTHER" id="PTHR32305">
    <property type="match status" value="1"/>
</dbReference>
<dbReference type="STRING" id="46677.AWM79_21955"/>
<dbReference type="AlphaFoldDB" id="A0A0X1T6N8"/>
<accession>A0A0X1T6N8</accession>
<dbReference type="InterPro" id="IPR031325">
    <property type="entry name" value="RHS_repeat"/>
</dbReference>
<name>A0A0X1T6N8_PSEAA</name>
<dbReference type="NCBIfam" id="TIGR01643">
    <property type="entry name" value="YD_repeat_2x"/>
    <property type="match status" value="2"/>
</dbReference>
<dbReference type="InterPro" id="IPR006530">
    <property type="entry name" value="YD"/>
</dbReference>
<feature type="domain" description="RHS protein conserved region" evidence="1">
    <location>
        <begin position="126"/>
        <end position="162"/>
    </location>
</feature>
<evidence type="ECO:0000259" key="1">
    <source>
        <dbReference type="Pfam" id="PF03527"/>
    </source>
</evidence>
<dbReference type="Proteomes" id="UP000063229">
    <property type="component" value="Chromosome"/>
</dbReference>
<dbReference type="EMBL" id="CP014135">
    <property type="protein sequence ID" value="AMB87800.1"/>
    <property type="molecule type" value="Genomic_DNA"/>
</dbReference>
<dbReference type="KEGG" id="pagb:AWM79_21955"/>
<proteinExistence type="predicted"/>
<organism evidence="2 3">
    <name type="scientific">Pseudomonas agarici</name>
    <dbReference type="NCBI Taxonomy" id="46677"/>
    <lineage>
        <taxon>Bacteria</taxon>
        <taxon>Pseudomonadati</taxon>
        <taxon>Pseudomonadota</taxon>
        <taxon>Gammaproteobacteria</taxon>
        <taxon>Pseudomonadales</taxon>
        <taxon>Pseudomonadaceae</taxon>
        <taxon>Pseudomonas</taxon>
    </lineage>
</organism>
<dbReference type="Pfam" id="PF05593">
    <property type="entry name" value="RHS_repeat"/>
    <property type="match status" value="1"/>
</dbReference>